<accession>A0AA86QNI2</accession>
<organism evidence="1">
    <name type="scientific">Hexamita inflata</name>
    <dbReference type="NCBI Taxonomy" id="28002"/>
    <lineage>
        <taxon>Eukaryota</taxon>
        <taxon>Metamonada</taxon>
        <taxon>Diplomonadida</taxon>
        <taxon>Hexamitidae</taxon>
        <taxon>Hexamitinae</taxon>
        <taxon>Hexamita</taxon>
    </lineage>
</organism>
<keyword evidence="3" id="KW-1185">Reference proteome</keyword>
<evidence type="ECO:0000313" key="2">
    <source>
        <dbReference type="EMBL" id="CAL6092207.1"/>
    </source>
</evidence>
<evidence type="ECO:0000313" key="1">
    <source>
        <dbReference type="EMBL" id="CAI9957408.1"/>
    </source>
</evidence>
<proteinExistence type="predicted"/>
<dbReference type="AlphaFoldDB" id="A0AA86QNI2"/>
<evidence type="ECO:0000313" key="3">
    <source>
        <dbReference type="Proteomes" id="UP001642409"/>
    </source>
</evidence>
<dbReference type="Proteomes" id="UP001642409">
    <property type="component" value="Unassembled WGS sequence"/>
</dbReference>
<gene>
    <name evidence="1" type="ORF">HINF_LOCUS45053</name>
    <name evidence="2" type="ORF">HINF_LOCUS66155</name>
</gene>
<comment type="caution">
    <text evidence="1">The sequence shown here is derived from an EMBL/GenBank/DDBJ whole genome shotgun (WGS) entry which is preliminary data.</text>
</comment>
<protein>
    <submittedName>
        <fullName evidence="2">Hypothetical_protein</fullName>
    </submittedName>
</protein>
<name>A0AA86QNI2_9EUKA</name>
<reference evidence="1" key="1">
    <citation type="submission" date="2023-06" db="EMBL/GenBank/DDBJ databases">
        <authorList>
            <person name="Kurt Z."/>
        </authorList>
    </citation>
    <scope>NUCLEOTIDE SEQUENCE</scope>
</reference>
<reference evidence="2 3" key="2">
    <citation type="submission" date="2024-07" db="EMBL/GenBank/DDBJ databases">
        <authorList>
            <person name="Akdeniz Z."/>
        </authorList>
    </citation>
    <scope>NUCLEOTIDE SEQUENCE [LARGE SCALE GENOMIC DNA]</scope>
</reference>
<dbReference type="EMBL" id="CAXDID020000442">
    <property type="protein sequence ID" value="CAL6092207.1"/>
    <property type="molecule type" value="Genomic_DNA"/>
</dbReference>
<sequence>MQQALSAGVGRLSFVRVDERNDVTMLLNYNIYKICSEMEIEQLLLGMQTQSGSLSGWMALVVVSRTRECRRNRFQVDFEKLEKDFTIFVCFDCWISRKKAKLLKDTGNELDNRNRQ</sequence>
<dbReference type="EMBL" id="CATOUU010000887">
    <property type="protein sequence ID" value="CAI9957408.1"/>
    <property type="molecule type" value="Genomic_DNA"/>
</dbReference>